<dbReference type="CDD" id="cd00761">
    <property type="entry name" value="Glyco_tranf_GTA_type"/>
    <property type="match status" value="1"/>
</dbReference>
<organism evidence="2 3">
    <name type="scientific">Thomasclavelia spiroformis</name>
    <dbReference type="NCBI Taxonomy" id="29348"/>
    <lineage>
        <taxon>Bacteria</taxon>
        <taxon>Bacillati</taxon>
        <taxon>Bacillota</taxon>
        <taxon>Erysipelotrichia</taxon>
        <taxon>Erysipelotrichales</taxon>
        <taxon>Coprobacillaceae</taxon>
        <taxon>Thomasclavelia</taxon>
    </lineage>
</organism>
<proteinExistence type="predicted"/>
<dbReference type="Pfam" id="PF00535">
    <property type="entry name" value="Glycos_transf_2"/>
    <property type="match status" value="1"/>
</dbReference>
<evidence type="ECO:0000313" key="2">
    <source>
        <dbReference type="EMBL" id="HJF41138.1"/>
    </source>
</evidence>
<dbReference type="InterPro" id="IPR001173">
    <property type="entry name" value="Glyco_trans_2-like"/>
</dbReference>
<reference evidence="2" key="1">
    <citation type="journal article" date="2021" name="PeerJ">
        <title>Extensive microbial diversity within the chicken gut microbiome revealed by metagenomics and culture.</title>
        <authorList>
            <person name="Gilroy R."/>
            <person name="Ravi A."/>
            <person name="Getino M."/>
            <person name="Pursley I."/>
            <person name="Horton D.L."/>
            <person name="Alikhan N.F."/>
            <person name="Baker D."/>
            <person name="Gharbi K."/>
            <person name="Hall N."/>
            <person name="Watson M."/>
            <person name="Adriaenssens E.M."/>
            <person name="Foster-Nyarko E."/>
            <person name="Jarju S."/>
            <person name="Secka A."/>
            <person name="Antonio M."/>
            <person name="Oren A."/>
            <person name="Chaudhuri R.R."/>
            <person name="La Ragione R."/>
            <person name="Hildebrand F."/>
            <person name="Pallen M.J."/>
        </authorList>
    </citation>
    <scope>NUCLEOTIDE SEQUENCE</scope>
    <source>
        <strain evidence="2">CHK193-16274</strain>
    </source>
</reference>
<name>A0A921KJB6_9FIRM</name>
<dbReference type="SUPFAM" id="SSF53448">
    <property type="entry name" value="Nucleotide-diphospho-sugar transferases"/>
    <property type="match status" value="1"/>
</dbReference>
<sequence>MEKKYKVSVIVPVYNVEKYLAQCLDSLVNQTLDALQVIVVNDGSPDNSQEIIDRYVALFPNKVFGYIKKNGGLGDARNYGVQFADGEYIAFVDSDDWVDEKMFEQMYNFAIKGKHQIVISDMYCIYDGWTTGHIAKEYRGNNPYPLMEDYLLNCLDPAHACGKLYYHQLLLIQEFPQIWYEDMATIPVLMSYAESIGYLQIPFYYYRQREGSITQQNDKRTLQVICAWDNIISKANKQYSNEIVAAVYKSIETFIAFKPTYANEFLEYAQNRKDLFNNNPIIQKRITSGEQENLINKRLIPHIIHYFWFGYGPKTE</sequence>
<dbReference type="InterPro" id="IPR029044">
    <property type="entry name" value="Nucleotide-diphossugar_trans"/>
</dbReference>
<accession>A0A921KJB6</accession>
<dbReference type="GO" id="GO:0016758">
    <property type="term" value="F:hexosyltransferase activity"/>
    <property type="evidence" value="ECO:0007669"/>
    <property type="project" value="UniProtKB-ARBA"/>
</dbReference>
<dbReference type="PANTHER" id="PTHR22916">
    <property type="entry name" value="GLYCOSYLTRANSFERASE"/>
    <property type="match status" value="1"/>
</dbReference>
<dbReference type="Gene3D" id="3.90.550.10">
    <property type="entry name" value="Spore Coat Polysaccharide Biosynthesis Protein SpsA, Chain A"/>
    <property type="match status" value="1"/>
</dbReference>
<comment type="caution">
    <text evidence="2">The sequence shown here is derived from an EMBL/GenBank/DDBJ whole genome shotgun (WGS) entry which is preliminary data.</text>
</comment>
<dbReference type="EMBL" id="DYWV01000328">
    <property type="protein sequence ID" value="HJF41138.1"/>
    <property type="molecule type" value="Genomic_DNA"/>
</dbReference>
<dbReference type="AlphaFoldDB" id="A0A921KJB6"/>
<dbReference type="PANTHER" id="PTHR22916:SF3">
    <property type="entry name" value="UDP-GLCNAC:BETAGAL BETA-1,3-N-ACETYLGLUCOSAMINYLTRANSFERASE-LIKE PROTEIN 1"/>
    <property type="match status" value="1"/>
</dbReference>
<feature type="domain" description="Glycosyltransferase 2-like" evidence="1">
    <location>
        <begin position="8"/>
        <end position="144"/>
    </location>
</feature>
<evidence type="ECO:0000313" key="3">
    <source>
        <dbReference type="Proteomes" id="UP000749320"/>
    </source>
</evidence>
<dbReference type="Proteomes" id="UP000749320">
    <property type="component" value="Unassembled WGS sequence"/>
</dbReference>
<evidence type="ECO:0000259" key="1">
    <source>
        <dbReference type="Pfam" id="PF00535"/>
    </source>
</evidence>
<feature type="non-terminal residue" evidence="2">
    <location>
        <position position="316"/>
    </location>
</feature>
<gene>
    <name evidence="2" type="ORF">K8V91_09460</name>
</gene>
<reference evidence="2" key="2">
    <citation type="submission" date="2021-09" db="EMBL/GenBank/DDBJ databases">
        <authorList>
            <person name="Gilroy R."/>
        </authorList>
    </citation>
    <scope>NUCLEOTIDE SEQUENCE</scope>
    <source>
        <strain evidence="2">CHK193-16274</strain>
    </source>
</reference>
<protein>
    <submittedName>
        <fullName evidence="2">Glycosyltransferase</fullName>
    </submittedName>
</protein>